<dbReference type="RefSeq" id="XP_060304892.1">
    <property type="nucleotide sequence ID" value="XM_060464576.1"/>
</dbReference>
<accession>A0AAI9YFI6</accession>
<dbReference type="EMBL" id="MOOE01000030">
    <property type="protein sequence ID" value="KAK1506581.1"/>
    <property type="molecule type" value="Genomic_DNA"/>
</dbReference>
<comment type="caution">
    <text evidence="1">The sequence shown here is derived from an EMBL/GenBank/DDBJ whole genome shotgun (WGS) entry which is preliminary data.</text>
</comment>
<evidence type="ECO:0000313" key="1">
    <source>
        <dbReference type="EMBL" id="KAK1506581.1"/>
    </source>
</evidence>
<sequence>MNDAQLLLDSRHSAEKVGLEGGLGHMNGSSTYKQPLENHLGRYRELHPLPLHSTSTHSNNHHFIEAAMRVEGPQTSRHEVEGDVAELTAAVEFLASRWRVRPGQFLRSIF</sequence>
<proteinExistence type="predicted"/>
<protein>
    <submittedName>
        <fullName evidence="1">Uncharacterized protein</fullName>
    </submittedName>
</protein>
<dbReference type="Proteomes" id="UP001240678">
    <property type="component" value="Unassembled WGS sequence"/>
</dbReference>
<organism evidence="1 2">
    <name type="scientific">Colletotrichum costaricense</name>
    <dbReference type="NCBI Taxonomy" id="1209916"/>
    <lineage>
        <taxon>Eukaryota</taxon>
        <taxon>Fungi</taxon>
        <taxon>Dikarya</taxon>
        <taxon>Ascomycota</taxon>
        <taxon>Pezizomycotina</taxon>
        <taxon>Sordariomycetes</taxon>
        <taxon>Hypocreomycetidae</taxon>
        <taxon>Glomerellales</taxon>
        <taxon>Glomerellaceae</taxon>
        <taxon>Colletotrichum</taxon>
        <taxon>Colletotrichum acutatum species complex</taxon>
    </lineage>
</organism>
<name>A0AAI9YFI6_9PEZI</name>
<gene>
    <name evidence="1" type="ORF">CCOS01_16440</name>
</gene>
<dbReference type="GeneID" id="85348123"/>
<evidence type="ECO:0000313" key="2">
    <source>
        <dbReference type="Proteomes" id="UP001240678"/>
    </source>
</evidence>
<reference evidence="1 2" key="1">
    <citation type="submission" date="2016-10" db="EMBL/GenBank/DDBJ databases">
        <title>The genome sequence of Colletotrichum fioriniae PJ7.</title>
        <authorList>
            <person name="Baroncelli R."/>
        </authorList>
    </citation>
    <scope>NUCLEOTIDE SEQUENCE [LARGE SCALE GENOMIC DNA]</scope>
    <source>
        <strain evidence="1 2">IMI 309622</strain>
    </source>
</reference>
<keyword evidence="2" id="KW-1185">Reference proteome</keyword>
<dbReference type="AlphaFoldDB" id="A0AAI9YFI6"/>